<feature type="compositionally biased region" description="Basic and acidic residues" evidence="1">
    <location>
        <begin position="554"/>
        <end position="567"/>
    </location>
</feature>
<gene>
    <name evidence="2" type="ORF">K458DRAFT_81187</name>
</gene>
<dbReference type="OrthoDB" id="3798432at2759"/>
<proteinExistence type="predicted"/>
<dbReference type="Proteomes" id="UP000799291">
    <property type="component" value="Unassembled WGS sequence"/>
</dbReference>
<evidence type="ECO:0000256" key="1">
    <source>
        <dbReference type="SAM" id="MobiDB-lite"/>
    </source>
</evidence>
<keyword evidence="3" id="KW-1185">Reference proteome</keyword>
<evidence type="ECO:0000313" key="2">
    <source>
        <dbReference type="EMBL" id="KAF2681474.1"/>
    </source>
</evidence>
<feature type="compositionally biased region" description="Pro residues" evidence="1">
    <location>
        <begin position="175"/>
        <end position="188"/>
    </location>
</feature>
<evidence type="ECO:0000313" key="3">
    <source>
        <dbReference type="Proteomes" id="UP000799291"/>
    </source>
</evidence>
<dbReference type="EMBL" id="MU005591">
    <property type="protein sequence ID" value="KAF2681474.1"/>
    <property type="molecule type" value="Genomic_DNA"/>
</dbReference>
<feature type="region of interest" description="Disordered" evidence="1">
    <location>
        <begin position="554"/>
        <end position="652"/>
    </location>
</feature>
<feature type="compositionally biased region" description="Pro residues" evidence="1">
    <location>
        <begin position="198"/>
        <end position="218"/>
    </location>
</feature>
<name>A0A6G1ITA0_9PLEO</name>
<feature type="region of interest" description="Disordered" evidence="1">
    <location>
        <begin position="1"/>
        <end position="33"/>
    </location>
</feature>
<organism evidence="2 3">
    <name type="scientific">Lentithecium fluviatile CBS 122367</name>
    <dbReference type="NCBI Taxonomy" id="1168545"/>
    <lineage>
        <taxon>Eukaryota</taxon>
        <taxon>Fungi</taxon>
        <taxon>Dikarya</taxon>
        <taxon>Ascomycota</taxon>
        <taxon>Pezizomycotina</taxon>
        <taxon>Dothideomycetes</taxon>
        <taxon>Pleosporomycetidae</taxon>
        <taxon>Pleosporales</taxon>
        <taxon>Massarineae</taxon>
        <taxon>Lentitheciaceae</taxon>
        <taxon>Lentithecium</taxon>
    </lineage>
</organism>
<accession>A0A6G1ITA0</accession>
<feature type="region of interest" description="Disordered" evidence="1">
    <location>
        <begin position="421"/>
        <end position="441"/>
    </location>
</feature>
<sequence>MQTHFSATYPGRANGLFGNGTGTGALPGSRRDEHATVRARVEELARKQETLSHEKEGLLVERSKVRASADAVRKQRIATGDAEVQFMNDLREFYEKNKDTLPQHLAVGYEKVVEERDTLGSIEEGYLQAERTLGGNEWVFVQRERVFYQYELQAVCADDDHDPTHHEIQAEIVVSPPPPPPPPSPLPPGQNIIIVHGAPPPPPPPPPPSSLPPPPLPQLPSTKTAIPIVEDTLSSPGCWATLASSDTVHQQYQTALSDLDSLRREFNSLRSQQSELLDISPRKSIKCPDATRDLPGSSKFFDRYSELLDRITECEVRVQHLKQESMQYERITLLSRRMSDPIPVDQRASSPFANITRAQTDGMLHNALENPKMKLRIREWLLDYVKNNPVERKTYFNMLEAVGIPVSDINSLEDCAGQYWPLESTDESPASVDEPQSPADFDGQDLIPSPLTPSQQKFPNAIQTKAQSTYNVRPTASPELDDFNLSPLSTPLAKEILDSSNGHSLKMGRNEPNITATRELEHRVSEALLEPLDSAILSPSTLSMARRHYHRSDARPEHYRCSPHDVTEGLASSVPSECESPTKVSPMDNEENGLIHTKSSEIVKGDASPPCVPIQPESKQSLEGCPALRPSSRPSVRPKIRPLSEGPDRMPPKEDVLLRCPYLSHRRSISTSFFLRNNMSVSCLLVQAFEQTQSDPQTQPQEHALQLESALAAI</sequence>
<reference evidence="2" key="1">
    <citation type="journal article" date="2020" name="Stud. Mycol.">
        <title>101 Dothideomycetes genomes: a test case for predicting lifestyles and emergence of pathogens.</title>
        <authorList>
            <person name="Haridas S."/>
            <person name="Albert R."/>
            <person name="Binder M."/>
            <person name="Bloem J."/>
            <person name="Labutti K."/>
            <person name="Salamov A."/>
            <person name="Andreopoulos B."/>
            <person name="Baker S."/>
            <person name="Barry K."/>
            <person name="Bills G."/>
            <person name="Bluhm B."/>
            <person name="Cannon C."/>
            <person name="Castanera R."/>
            <person name="Culley D."/>
            <person name="Daum C."/>
            <person name="Ezra D."/>
            <person name="Gonzalez J."/>
            <person name="Henrissat B."/>
            <person name="Kuo A."/>
            <person name="Liang C."/>
            <person name="Lipzen A."/>
            <person name="Lutzoni F."/>
            <person name="Magnuson J."/>
            <person name="Mondo S."/>
            <person name="Nolan M."/>
            <person name="Ohm R."/>
            <person name="Pangilinan J."/>
            <person name="Park H.-J."/>
            <person name="Ramirez L."/>
            <person name="Alfaro M."/>
            <person name="Sun H."/>
            <person name="Tritt A."/>
            <person name="Yoshinaga Y."/>
            <person name="Zwiers L.-H."/>
            <person name="Turgeon B."/>
            <person name="Goodwin S."/>
            <person name="Spatafora J."/>
            <person name="Crous P."/>
            <person name="Grigoriev I."/>
        </authorList>
    </citation>
    <scope>NUCLEOTIDE SEQUENCE</scope>
    <source>
        <strain evidence="2">CBS 122367</strain>
    </source>
</reference>
<protein>
    <submittedName>
        <fullName evidence="2">Uncharacterized protein</fullName>
    </submittedName>
</protein>
<feature type="region of interest" description="Disordered" evidence="1">
    <location>
        <begin position="172"/>
        <end position="222"/>
    </location>
</feature>
<dbReference type="AlphaFoldDB" id="A0A6G1ITA0"/>